<keyword evidence="3" id="KW-0479">Metal-binding</keyword>
<dbReference type="OrthoDB" id="8953863at2759"/>
<name>A0A8T0ASL2_SILME</name>
<feature type="domain" description="C2H2-type" evidence="13">
    <location>
        <begin position="368"/>
        <end position="395"/>
    </location>
</feature>
<accession>A0A8T0ASL2</accession>
<keyword evidence="6" id="KW-0862">Zinc</keyword>
<feature type="compositionally biased region" description="Polar residues" evidence="12">
    <location>
        <begin position="525"/>
        <end position="535"/>
    </location>
</feature>
<evidence type="ECO:0000256" key="11">
    <source>
        <dbReference type="PROSITE-ProRule" id="PRU00042"/>
    </source>
</evidence>
<evidence type="ECO:0000256" key="2">
    <source>
        <dbReference type="ARBA" id="ARBA00006991"/>
    </source>
</evidence>
<keyword evidence="9" id="KW-0804">Transcription</keyword>
<comment type="subcellular location">
    <subcellularLocation>
        <location evidence="1">Nucleus</location>
    </subcellularLocation>
</comment>
<feature type="domain" description="C2H2-type" evidence="13">
    <location>
        <begin position="487"/>
        <end position="514"/>
    </location>
</feature>
<keyword evidence="8" id="KW-0238">DNA-binding</keyword>
<dbReference type="Gene3D" id="3.30.160.60">
    <property type="entry name" value="Classic Zinc Finger"/>
    <property type="match status" value="5"/>
</dbReference>
<feature type="domain" description="C2H2-type" evidence="13">
    <location>
        <begin position="202"/>
        <end position="229"/>
    </location>
</feature>
<feature type="region of interest" description="Disordered" evidence="12">
    <location>
        <begin position="824"/>
        <end position="855"/>
    </location>
</feature>
<feature type="region of interest" description="Disordered" evidence="12">
    <location>
        <begin position="222"/>
        <end position="242"/>
    </location>
</feature>
<dbReference type="GO" id="GO:0000981">
    <property type="term" value="F:DNA-binding transcription factor activity, RNA polymerase II-specific"/>
    <property type="evidence" value="ECO:0007669"/>
    <property type="project" value="TreeGrafter"/>
</dbReference>
<keyword evidence="5 11" id="KW-0863">Zinc-finger</keyword>
<evidence type="ECO:0000256" key="9">
    <source>
        <dbReference type="ARBA" id="ARBA00023163"/>
    </source>
</evidence>
<dbReference type="InterPro" id="IPR013087">
    <property type="entry name" value="Znf_C2H2_type"/>
</dbReference>
<evidence type="ECO:0000313" key="15">
    <source>
        <dbReference type="Proteomes" id="UP000606274"/>
    </source>
</evidence>
<dbReference type="PROSITE" id="PS50157">
    <property type="entry name" value="ZINC_FINGER_C2H2_2"/>
    <property type="match status" value="6"/>
</dbReference>
<dbReference type="GO" id="GO:0005634">
    <property type="term" value="C:nucleus"/>
    <property type="evidence" value="ECO:0007669"/>
    <property type="project" value="UniProtKB-SubCell"/>
</dbReference>
<keyword evidence="15" id="KW-1185">Reference proteome</keyword>
<feature type="region of interest" description="Disordered" evidence="12">
    <location>
        <begin position="299"/>
        <end position="331"/>
    </location>
</feature>
<dbReference type="SUPFAM" id="SSF57667">
    <property type="entry name" value="beta-beta-alpha zinc fingers"/>
    <property type="match status" value="3"/>
</dbReference>
<dbReference type="GO" id="GO:0008270">
    <property type="term" value="F:zinc ion binding"/>
    <property type="evidence" value="ECO:0007669"/>
    <property type="project" value="UniProtKB-KW"/>
</dbReference>
<feature type="domain" description="C2H2-type" evidence="13">
    <location>
        <begin position="459"/>
        <end position="486"/>
    </location>
</feature>
<feature type="region of interest" description="Disordered" evidence="12">
    <location>
        <begin position="388"/>
        <end position="427"/>
    </location>
</feature>
<comment type="caution">
    <text evidence="14">The sequence shown here is derived from an EMBL/GenBank/DDBJ whole genome shotgun (WGS) entry which is preliminary data.</text>
</comment>
<evidence type="ECO:0000256" key="4">
    <source>
        <dbReference type="ARBA" id="ARBA00022737"/>
    </source>
</evidence>
<dbReference type="SMART" id="SM00355">
    <property type="entry name" value="ZnF_C2H2"/>
    <property type="match status" value="8"/>
</dbReference>
<dbReference type="InterPro" id="IPR036236">
    <property type="entry name" value="Znf_C2H2_sf"/>
</dbReference>
<dbReference type="InterPro" id="IPR041661">
    <property type="entry name" value="ZN622/Rei1/Reh1_Znf-C2H2"/>
</dbReference>
<feature type="region of interest" description="Disordered" evidence="12">
    <location>
        <begin position="508"/>
        <end position="550"/>
    </location>
</feature>
<dbReference type="PANTHER" id="PTHR45925:SF4">
    <property type="entry name" value="ZINC FINGER PROTEIN 217"/>
    <property type="match status" value="1"/>
</dbReference>
<protein>
    <recommendedName>
        <fullName evidence="13">C2H2-type domain-containing protein</fullName>
    </recommendedName>
</protein>
<gene>
    <name evidence="14" type="ORF">HF521_006207</name>
</gene>
<dbReference type="FunFam" id="3.30.160.60:FF:000965">
    <property type="entry name" value="Neurotrophin receptor-interacting factor homolog"/>
    <property type="match status" value="1"/>
</dbReference>
<evidence type="ECO:0000256" key="5">
    <source>
        <dbReference type="ARBA" id="ARBA00022771"/>
    </source>
</evidence>
<comment type="similarity">
    <text evidence="2">Belongs to the krueppel C2H2-type zinc-finger protein family.</text>
</comment>
<feature type="region of interest" description="Disordered" evidence="12">
    <location>
        <begin position="345"/>
        <end position="369"/>
    </location>
</feature>
<feature type="domain" description="C2H2-type" evidence="13">
    <location>
        <begin position="118"/>
        <end position="140"/>
    </location>
</feature>
<feature type="compositionally biased region" description="Basic residues" evidence="12">
    <location>
        <begin position="705"/>
        <end position="714"/>
    </location>
</feature>
<feature type="region of interest" description="Disordered" evidence="12">
    <location>
        <begin position="704"/>
        <end position="767"/>
    </location>
</feature>
<keyword evidence="7" id="KW-0805">Transcription regulation</keyword>
<dbReference type="EMBL" id="JABFDY010000016">
    <property type="protein sequence ID" value="KAF7696113.1"/>
    <property type="molecule type" value="Genomic_DNA"/>
</dbReference>
<dbReference type="AlphaFoldDB" id="A0A8T0ASL2"/>
<organism evidence="14 15">
    <name type="scientific">Silurus meridionalis</name>
    <name type="common">Southern catfish</name>
    <name type="synonym">Silurus soldatovi meridionalis</name>
    <dbReference type="NCBI Taxonomy" id="175797"/>
    <lineage>
        <taxon>Eukaryota</taxon>
        <taxon>Metazoa</taxon>
        <taxon>Chordata</taxon>
        <taxon>Craniata</taxon>
        <taxon>Vertebrata</taxon>
        <taxon>Euteleostomi</taxon>
        <taxon>Actinopterygii</taxon>
        <taxon>Neopterygii</taxon>
        <taxon>Teleostei</taxon>
        <taxon>Ostariophysi</taxon>
        <taxon>Siluriformes</taxon>
        <taxon>Siluridae</taxon>
        <taxon>Silurus</taxon>
    </lineage>
</organism>
<dbReference type="Proteomes" id="UP000606274">
    <property type="component" value="Unassembled WGS sequence"/>
</dbReference>
<sequence length="941" mass="103969">MPTHTLIPHVESPDGLGHDVLNHSSATMPSSGSSSSVTAHVRLAEKVEMQSALPGTSPLTCMFCEETFEHEDELGPHLLSQHPTTFDAPAVLRVEAEFLTPSERIRLKTCQNEQNEELSCDVCGQATENVAALEAHMRKHKDSFIYSCSFCGRRFKEPWFLKNHMRTHGKSRSSKGQDAEPPITVNGVVQDRPPSPLMTTYKMCMVCGFFFLDKEALAEHSKVHNREPEAEENAHNKSHPNRDVEVSQECFLQCFNLHRTSENGEGKGQPGRWISQLDPFNTYQAWQLATKGKIAAGPNLSKELNADSNSDNEESGSEKEELGSIWDSSGGDKLVRRGLRSELKAKLSGGGGDLAEQKSLSLRKDKPTDCEECGKTFRTYHQLVLHSRVHKRERGGAESPTTPIDGRTPSVSSAGSPSLDRAEDGSEDGYEEGVLAEAFQTDKIEESSHKMKLKILAPRKCCYCGKTFRSNYYLNIHLRTHTGEKPYKCEYCDYAAAQKTSLRYHLDRRHKDKPYTEIPNIPVTAASSAKGQDSPNNKDDKPASKAPKQWPAPSVVCASVKHEAVPSQAGVAVASPVTRAKEECGNMSATTPYTPPNKPQANGPFPINLKAEGKEASEAPLNLSLKTSLSLPSTSIPRNMLLTNSCTSCSYETLYPEVLLMHRKLLHKEKSETKKNLYRAPIKLKRYTGCPPALEGKDVAPLAHINRKHPRRTKSPAPQPGKSSRPPQDTYRTRPGIISKKPEISKMSPAKEPWREQQKASQRFRAAESAVNVQTRFPESMAEPSRKFTSLALSQKPAPVKNGIVWSSEANRLCLSDRFRNLAQTDVGEPSNKRARPSEPLQGTGRTAELPSDRNMKPFMQPVRVASESGSRMDTDWNVINLLRTYTPNELASLYQPSISGSSHAVTGNSPAAGSRALSFSHYPGNIIQRRSHPNPPDATS</sequence>
<dbReference type="InterPro" id="IPR051967">
    <property type="entry name" value="Krueppel_C2H2-ZF"/>
</dbReference>
<feature type="domain" description="C2H2-type" evidence="13">
    <location>
        <begin position="146"/>
        <end position="173"/>
    </location>
</feature>
<evidence type="ECO:0000256" key="12">
    <source>
        <dbReference type="SAM" id="MobiDB-lite"/>
    </source>
</evidence>
<dbReference type="FunFam" id="3.30.160.60:FF:000604">
    <property type="entry name" value="Histone H4 transcription factor-like Protein"/>
    <property type="match status" value="1"/>
</dbReference>
<proteinExistence type="inferred from homology"/>
<evidence type="ECO:0000256" key="7">
    <source>
        <dbReference type="ARBA" id="ARBA00023015"/>
    </source>
</evidence>
<dbReference type="PROSITE" id="PS00028">
    <property type="entry name" value="ZINC_FINGER_C2H2_1"/>
    <property type="match status" value="5"/>
</dbReference>
<dbReference type="PANTHER" id="PTHR45925">
    <property type="entry name" value="ZINC FINGER PROTEIN"/>
    <property type="match status" value="1"/>
</dbReference>
<dbReference type="Pfam" id="PF12756">
    <property type="entry name" value="zf-C2H2_2"/>
    <property type="match status" value="1"/>
</dbReference>
<reference evidence="14" key="1">
    <citation type="submission" date="2020-08" db="EMBL/GenBank/DDBJ databases">
        <title>Chromosome-level assembly of Southern catfish (Silurus meridionalis) provides insights into visual adaptation to the nocturnal and benthic lifestyles.</title>
        <authorList>
            <person name="Zhang Y."/>
            <person name="Wang D."/>
            <person name="Peng Z."/>
        </authorList>
    </citation>
    <scope>NUCLEOTIDE SEQUENCE</scope>
    <source>
        <strain evidence="14">SWU-2019-XX</strain>
        <tissue evidence="14">Muscle</tissue>
    </source>
</reference>
<keyword evidence="4" id="KW-0677">Repeat</keyword>
<evidence type="ECO:0000256" key="10">
    <source>
        <dbReference type="ARBA" id="ARBA00023242"/>
    </source>
</evidence>
<dbReference type="FunFam" id="3.30.160.60:FF:001038">
    <property type="entry name" value="Zinc finger protein 217"/>
    <property type="match status" value="1"/>
</dbReference>
<evidence type="ECO:0000313" key="14">
    <source>
        <dbReference type="EMBL" id="KAF7696113.1"/>
    </source>
</evidence>
<evidence type="ECO:0000259" key="13">
    <source>
        <dbReference type="PROSITE" id="PS50157"/>
    </source>
</evidence>
<dbReference type="GO" id="GO:0000978">
    <property type="term" value="F:RNA polymerase II cis-regulatory region sequence-specific DNA binding"/>
    <property type="evidence" value="ECO:0007669"/>
    <property type="project" value="TreeGrafter"/>
</dbReference>
<evidence type="ECO:0000256" key="1">
    <source>
        <dbReference type="ARBA" id="ARBA00004123"/>
    </source>
</evidence>
<evidence type="ECO:0000256" key="8">
    <source>
        <dbReference type="ARBA" id="ARBA00023125"/>
    </source>
</evidence>
<dbReference type="Pfam" id="PF00096">
    <property type="entry name" value="zf-C2H2"/>
    <property type="match status" value="3"/>
</dbReference>
<evidence type="ECO:0000256" key="3">
    <source>
        <dbReference type="ARBA" id="ARBA00022723"/>
    </source>
</evidence>
<evidence type="ECO:0000256" key="6">
    <source>
        <dbReference type="ARBA" id="ARBA00022833"/>
    </source>
</evidence>
<feature type="region of interest" description="Disordered" evidence="12">
    <location>
        <begin position="166"/>
        <end position="191"/>
    </location>
</feature>
<keyword evidence="10" id="KW-0539">Nucleus</keyword>